<proteinExistence type="predicted"/>
<dbReference type="RefSeq" id="WP_346085544.1">
    <property type="nucleotide sequence ID" value="NZ_BAAAZK010000003.1"/>
</dbReference>
<dbReference type="PANTHER" id="PTHR34978:SF3">
    <property type="entry name" value="SLR0241 PROTEIN"/>
    <property type="match status" value="1"/>
</dbReference>
<keyword evidence="2" id="KW-0472">Membrane</keyword>
<dbReference type="PANTHER" id="PTHR34978">
    <property type="entry name" value="POSSIBLE SENSOR-TRANSDUCER PROTEIN BLAR"/>
    <property type="match status" value="1"/>
</dbReference>
<feature type="region of interest" description="Disordered" evidence="1">
    <location>
        <begin position="294"/>
        <end position="372"/>
    </location>
</feature>
<comment type="caution">
    <text evidence="4">The sequence shown here is derived from an EMBL/GenBank/DDBJ whole genome shotgun (WGS) entry which is preliminary data.</text>
</comment>
<evidence type="ECO:0000313" key="4">
    <source>
        <dbReference type="EMBL" id="GAA4173774.1"/>
    </source>
</evidence>
<feature type="transmembrane region" description="Helical" evidence="2">
    <location>
        <begin position="6"/>
        <end position="22"/>
    </location>
</feature>
<dbReference type="Proteomes" id="UP001500167">
    <property type="component" value="Unassembled WGS sequence"/>
</dbReference>
<keyword evidence="2" id="KW-1133">Transmembrane helix</keyword>
<accession>A0ABP7ZZ44</accession>
<dbReference type="CDD" id="cd07341">
    <property type="entry name" value="M56_BlaR1_MecR1_like"/>
    <property type="match status" value="1"/>
</dbReference>
<dbReference type="Pfam" id="PF05569">
    <property type="entry name" value="Peptidase_M56"/>
    <property type="match status" value="1"/>
</dbReference>
<evidence type="ECO:0000313" key="5">
    <source>
        <dbReference type="Proteomes" id="UP001500167"/>
    </source>
</evidence>
<gene>
    <name evidence="4" type="ORF">GCM10022218_17170</name>
</gene>
<feature type="transmembrane region" description="Helical" evidence="2">
    <location>
        <begin position="269"/>
        <end position="287"/>
    </location>
</feature>
<organism evidence="4 5">
    <name type="scientific">Sphingobacterium ginsenosidimutans</name>
    <dbReference type="NCBI Taxonomy" id="687845"/>
    <lineage>
        <taxon>Bacteria</taxon>
        <taxon>Pseudomonadati</taxon>
        <taxon>Bacteroidota</taxon>
        <taxon>Sphingobacteriia</taxon>
        <taxon>Sphingobacteriales</taxon>
        <taxon>Sphingobacteriaceae</taxon>
        <taxon>Sphingobacterium</taxon>
    </lineage>
</organism>
<name>A0ABP7ZZ44_9SPHI</name>
<feature type="region of interest" description="Disordered" evidence="1">
    <location>
        <begin position="402"/>
        <end position="435"/>
    </location>
</feature>
<feature type="compositionally biased region" description="Polar residues" evidence="1">
    <location>
        <begin position="405"/>
        <end position="423"/>
    </location>
</feature>
<keyword evidence="5" id="KW-1185">Reference proteome</keyword>
<evidence type="ECO:0000256" key="2">
    <source>
        <dbReference type="SAM" id="Phobius"/>
    </source>
</evidence>
<sequence>MIIYLGKLIACSGLLYLVYISLLQQQKLLVFNRFYLLAIIPIALFTPLVQTALPSFIPDFFHFNRVQAEVVPEHMELAITAPAAVQQEPLISTNTVIFLVYLLIAIALLVRYIVSYKKFSSYISRASATDNPSIYSIHGLKTPFSFFRRIYVPRGAYLQGEIEASIIAHEQAHADQRHSIDVMLMQFMRIVLWFNPLVYLIDRAVRQNHEYLADDAVVQVYERASYQHLIIQWSMSSPDINALPASNFNFLTTKKRLIMLQKRTNSGKLLLMPALTLLLTTAISLLFSTQVEAQKTTPAKTEKTEPAKLAKTPPTSKKPGAPKAVSERPSPPRREGAPAMEPKKNAAPKEETIRFPEPKKTGGNRKKTMKNKPPMLEEVKVETAPKIEEVYVENVKFQEPKRINVNGNANGKATDNGTSGGSSSEKHQEPKRITMRGTANVSTVTSVNANNVQVNDPKTVSIVKTGTATSGSAKATEIRSAEPHTITNVNVRSTSTISSEAKENNGKRAAKIVLKGQPAKKEFTSN</sequence>
<dbReference type="InterPro" id="IPR008756">
    <property type="entry name" value="Peptidase_M56"/>
</dbReference>
<feature type="compositionally biased region" description="Basic and acidic residues" evidence="1">
    <location>
        <begin position="330"/>
        <end position="360"/>
    </location>
</feature>
<protein>
    <recommendedName>
        <fullName evidence="3">Peptidase M56 domain-containing protein</fullName>
    </recommendedName>
</protein>
<evidence type="ECO:0000259" key="3">
    <source>
        <dbReference type="Pfam" id="PF05569"/>
    </source>
</evidence>
<feature type="transmembrane region" description="Helical" evidence="2">
    <location>
        <begin position="96"/>
        <end position="114"/>
    </location>
</feature>
<feature type="domain" description="Peptidase M56" evidence="3">
    <location>
        <begin position="34"/>
        <end position="260"/>
    </location>
</feature>
<reference evidence="5" key="1">
    <citation type="journal article" date="2019" name="Int. J. Syst. Evol. Microbiol.">
        <title>The Global Catalogue of Microorganisms (GCM) 10K type strain sequencing project: providing services to taxonomists for standard genome sequencing and annotation.</title>
        <authorList>
            <consortium name="The Broad Institute Genomics Platform"/>
            <consortium name="The Broad Institute Genome Sequencing Center for Infectious Disease"/>
            <person name="Wu L."/>
            <person name="Ma J."/>
        </authorList>
    </citation>
    <scope>NUCLEOTIDE SEQUENCE [LARGE SCALE GENOMIC DNA]</scope>
    <source>
        <strain evidence="5">JCM 16722</strain>
    </source>
</reference>
<evidence type="ECO:0000256" key="1">
    <source>
        <dbReference type="SAM" id="MobiDB-lite"/>
    </source>
</evidence>
<feature type="transmembrane region" description="Helical" evidence="2">
    <location>
        <begin position="34"/>
        <end position="57"/>
    </location>
</feature>
<keyword evidence="2" id="KW-0812">Transmembrane</keyword>
<dbReference type="InterPro" id="IPR052173">
    <property type="entry name" value="Beta-lactam_resp_regulator"/>
</dbReference>
<dbReference type="EMBL" id="BAAAZK010000003">
    <property type="protein sequence ID" value="GAA4173774.1"/>
    <property type="molecule type" value="Genomic_DNA"/>
</dbReference>